<dbReference type="GO" id="GO:0046872">
    <property type="term" value="F:metal ion binding"/>
    <property type="evidence" value="ECO:0007669"/>
    <property type="project" value="UniProtKB-KW"/>
</dbReference>
<dbReference type="CDD" id="cd01283">
    <property type="entry name" value="cytidine_deaminase"/>
    <property type="match status" value="1"/>
</dbReference>
<accession>S7NG51</accession>
<dbReference type="InterPro" id="IPR041512">
    <property type="entry name" value="APOBEC3H"/>
</dbReference>
<dbReference type="GO" id="GO:0051607">
    <property type="term" value="P:defense response to virus"/>
    <property type="evidence" value="ECO:0007669"/>
    <property type="project" value="TreeGrafter"/>
</dbReference>
<dbReference type="GO" id="GO:0070383">
    <property type="term" value="P:DNA cytosine deamination"/>
    <property type="evidence" value="ECO:0007669"/>
    <property type="project" value="TreeGrafter"/>
</dbReference>
<keyword evidence="8" id="KW-1185">Reference proteome</keyword>
<dbReference type="Proteomes" id="UP000052978">
    <property type="component" value="Unassembled WGS sequence"/>
</dbReference>
<dbReference type="InterPro" id="IPR002125">
    <property type="entry name" value="CMP_dCMP_dom"/>
</dbReference>
<dbReference type="GO" id="GO:0005634">
    <property type="term" value="C:nucleus"/>
    <property type="evidence" value="ECO:0007669"/>
    <property type="project" value="TreeGrafter"/>
</dbReference>
<dbReference type="GO" id="GO:0003723">
    <property type="term" value="F:RNA binding"/>
    <property type="evidence" value="ECO:0007669"/>
    <property type="project" value="TreeGrafter"/>
</dbReference>
<dbReference type="SUPFAM" id="SSF53927">
    <property type="entry name" value="Cytidine deaminase-like"/>
    <property type="match status" value="1"/>
</dbReference>
<dbReference type="Gene3D" id="3.40.140.10">
    <property type="entry name" value="Cytidine Deaminase, domain 2"/>
    <property type="match status" value="1"/>
</dbReference>
<reference evidence="7 8" key="1">
    <citation type="journal article" date="2013" name="Nat. Commun.">
        <title>Genome analysis reveals insights into physiology and longevity of the Brandt's bat Myotis brandtii.</title>
        <authorList>
            <person name="Seim I."/>
            <person name="Fang X."/>
            <person name="Xiong Z."/>
            <person name="Lobanov A.V."/>
            <person name="Huang Z."/>
            <person name="Ma S."/>
            <person name="Feng Y."/>
            <person name="Turanov A.A."/>
            <person name="Zhu Y."/>
            <person name="Lenz T.L."/>
            <person name="Gerashchenko M.V."/>
            <person name="Fan D."/>
            <person name="Hee Yim S."/>
            <person name="Yao X."/>
            <person name="Jordan D."/>
            <person name="Xiong Y."/>
            <person name="Ma Y."/>
            <person name="Lyapunov A.N."/>
            <person name="Chen G."/>
            <person name="Kulakova O.I."/>
            <person name="Sun Y."/>
            <person name="Lee S.G."/>
            <person name="Bronson R.T."/>
            <person name="Moskalev A.A."/>
            <person name="Sunyaev S.R."/>
            <person name="Zhang G."/>
            <person name="Krogh A."/>
            <person name="Wang J."/>
            <person name="Gladyshev V.N."/>
        </authorList>
    </citation>
    <scope>NUCLEOTIDE SEQUENCE [LARGE SCALE GENOMIC DNA]</scope>
</reference>
<evidence type="ECO:0000256" key="1">
    <source>
        <dbReference type="ARBA" id="ARBA00001947"/>
    </source>
</evidence>
<gene>
    <name evidence="7" type="ORF">D623_10001322</name>
</gene>
<evidence type="ECO:0000313" key="7">
    <source>
        <dbReference type="EMBL" id="EPQ15435.1"/>
    </source>
</evidence>
<dbReference type="Pfam" id="PF18771">
    <property type="entry name" value="APOBEC3"/>
    <property type="match status" value="1"/>
</dbReference>
<proteinExistence type="inferred from homology"/>
<organism evidence="7 8">
    <name type="scientific">Myotis brandtii</name>
    <name type="common">Brandt's bat</name>
    <dbReference type="NCBI Taxonomy" id="109478"/>
    <lineage>
        <taxon>Eukaryota</taxon>
        <taxon>Metazoa</taxon>
        <taxon>Chordata</taxon>
        <taxon>Craniata</taxon>
        <taxon>Vertebrata</taxon>
        <taxon>Euteleostomi</taxon>
        <taxon>Mammalia</taxon>
        <taxon>Eutheria</taxon>
        <taxon>Laurasiatheria</taxon>
        <taxon>Chiroptera</taxon>
        <taxon>Yangochiroptera</taxon>
        <taxon>Vespertilionidae</taxon>
        <taxon>Myotis</taxon>
    </lineage>
</organism>
<evidence type="ECO:0000256" key="2">
    <source>
        <dbReference type="ARBA" id="ARBA00006576"/>
    </source>
</evidence>
<dbReference type="GO" id="GO:0045869">
    <property type="term" value="P:negative regulation of single stranded viral RNA replication via double stranded DNA intermediate"/>
    <property type="evidence" value="ECO:0007669"/>
    <property type="project" value="TreeGrafter"/>
</dbReference>
<keyword evidence="4" id="KW-0378">Hydrolase</keyword>
<protein>
    <submittedName>
        <fullName evidence="7">DNA dC-&gt;dU-editing enzyme APOBEC-3G</fullName>
    </submittedName>
</protein>
<name>S7NG51_MYOBR</name>
<evidence type="ECO:0000256" key="3">
    <source>
        <dbReference type="ARBA" id="ARBA00022723"/>
    </source>
</evidence>
<comment type="cofactor">
    <cofactor evidence="1">
        <name>Zn(2+)</name>
        <dbReference type="ChEBI" id="CHEBI:29105"/>
    </cofactor>
</comment>
<evidence type="ECO:0000313" key="8">
    <source>
        <dbReference type="Proteomes" id="UP000052978"/>
    </source>
</evidence>
<dbReference type="InterPro" id="IPR050610">
    <property type="entry name" value="APOBEC_Cyt_Deaminase"/>
</dbReference>
<dbReference type="PANTHER" id="PTHR13857">
    <property type="entry name" value="MRNA EDITING ENZYME"/>
    <property type="match status" value="1"/>
</dbReference>
<dbReference type="eggNOG" id="ENOG502TFW0">
    <property type="taxonomic scope" value="Eukaryota"/>
</dbReference>
<dbReference type="PANTHER" id="PTHR13857:SF20">
    <property type="entry name" value="DNA DC-DU-EDITING ENZYME APOBEC-3G"/>
    <property type="match status" value="1"/>
</dbReference>
<dbReference type="GO" id="GO:0016554">
    <property type="term" value="P:cytidine to uridine editing"/>
    <property type="evidence" value="ECO:0007669"/>
    <property type="project" value="TreeGrafter"/>
</dbReference>
<evidence type="ECO:0000256" key="5">
    <source>
        <dbReference type="ARBA" id="ARBA00022833"/>
    </source>
</evidence>
<dbReference type="GO" id="GO:0000932">
    <property type="term" value="C:P-body"/>
    <property type="evidence" value="ECO:0007669"/>
    <property type="project" value="TreeGrafter"/>
</dbReference>
<evidence type="ECO:0000256" key="4">
    <source>
        <dbReference type="ARBA" id="ARBA00022801"/>
    </source>
</evidence>
<dbReference type="GO" id="GO:0004126">
    <property type="term" value="F:cytidine deaminase activity"/>
    <property type="evidence" value="ECO:0007669"/>
    <property type="project" value="TreeGrafter"/>
</dbReference>
<feature type="domain" description="CMP/dCMP-type deaminase" evidence="6">
    <location>
        <begin position="1"/>
        <end position="58"/>
    </location>
</feature>
<dbReference type="InterPro" id="IPR016193">
    <property type="entry name" value="Cytidine_deaminase-like"/>
</dbReference>
<keyword evidence="3" id="KW-0479">Metal-binding</keyword>
<sequence length="185" mass="21003">MDEGKQYRLTCYISWSPCPDCAQKLVEFLDENRHVSLHMFPAGIQTRFPGYEDGLRDLRDAGAELAIMTLTEHQHCWEKFVDHPRRMLPLKPKTELEEKLQKLKDILRFLLLLPATPPLSSPLPFSPWACLSLWVTCSLLGPSSIPPLRSPLCDSPRLCSVHLLTCLTPCFLQLLLFNSKSGTEG</sequence>
<comment type="similarity">
    <text evidence="2">Belongs to the cytidine and deoxycytidylate deaminase family.</text>
</comment>
<dbReference type="PROSITE" id="PS51747">
    <property type="entry name" value="CYT_DCMP_DEAMINASES_2"/>
    <property type="match status" value="1"/>
</dbReference>
<dbReference type="AlphaFoldDB" id="S7NG51"/>
<evidence type="ECO:0000259" key="6">
    <source>
        <dbReference type="PROSITE" id="PS51747"/>
    </source>
</evidence>
<keyword evidence="5" id="KW-0862">Zinc</keyword>
<dbReference type="EMBL" id="KE164152">
    <property type="protein sequence ID" value="EPQ15435.1"/>
    <property type="molecule type" value="Genomic_DNA"/>
</dbReference>